<dbReference type="Gene3D" id="3.90.1200.10">
    <property type="match status" value="1"/>
</dbReference>
<evidence type="ECO:0000313" key="4">
    <source>
        <dbReference type="EMBL" id="WAR03726.1"/>
    </source>
</evidence>
<reference evidence="4" key="1">
    <citation type="submission" date="2022-11" db="EMBL/GenBank/DDBJ databases">
        <title>Centuries of genome instability and evolution in soft-shell clam transmissible cancer (bioRxiv).</title>
        <authorList>
            <person name="Hart S.F.M."/>
            <person name="Yonemitsu M.A."/>
            <person name="Giersch R.M."/>
            <person name="Beal B.F."/>
            <person name="Arriagada G."/>
            <person name="Davis B.W."/>
            <person name="Ostrander E.A."/>
            <person name="Goff S.P."/>
            <person name="Metzger M.J."/>
        </authorList>
    </citation>
    <scope>NUCLEOTIDE SEQUENCE</scope>
    <source>
        <strain evidence="4">MELC-2E11</strain>
        <tissue evidence="4">Siphon/mantle</tissue>
    </source>
</reference>
<keyword evidence="1" id="KW-0443">Lipid metabolism</keyword>
<protein>
    <submittedName>
        <fullName evidence="4">CHKA-like protein</fullName>
    </submittedName>
</protein>
<evidence type="ECO:0000313" key="5">
    <source>
        <dbReference type="Proteomes" id="UP001164746"/>
    </source>
</evidence>
<dbReference type="InterPro" id="IPR011009">
    <property type="entry name" value="Kinase-like_dom_sf"/>
</dbReference>
<organism evidence="4 5">
    <name type="scientific">Mya arenaria</name>
    <name type="common">Soft-shell clam</name>
    <dbReference type="NCBI Taxonomy" id="6604"/>
    <lineage>
        <taxon>Eukaryota</taxon>
        <taxon>Metazoa</taxon>
        <taxon>Spiralia</taxon>
        <taxon>Lophotrochozoa</taxon>
        <taxon>Mollusca</taxon>
        <taxon>Bivalvia</taxon>
        <taxon>Autobranchia</taxon>
        <taxon>Heteroconchia</taxon>
        <taxon>Euheterodonta</taxon>
        <taxon>Imparidentia</taxon>
        <taxon>Neoheterodontei</taxon>
        <taxon>Myida</taxon>
        <taxon>Myoidea</taxon>
        <taxon>Myidae</taxon>
        <taxon>Mya</taxon>
    </lineage>
</organism>
<evidence type="ECO:0000256" key="3">
    <source>
        <dbReference type="ARBA" id="ARBA00038211"/>
    </source>
</evidence>
<evidence type="ECO:0000256" key="1">
    <source>
        <dbReference type="ARBA" id="ARBA00023209"/>
    </source>
</evidence>
<name>A0ABY7E426_MYAAR</name>
<comment type="similarity">
    <text evidence="3">Belongs to the choline/ethanolamine kinase family.</text>
</comment>
<dbReference type="Proteomes" id="UP001164746">
    <property type="component" value="Chromosome 4"/>
</dbReference>
<dbReference type="EMBL" id="CP111015">
    <property type="protein sequence ID" value="WAR03726.1"/>
    <property type="molecule type" value="Genomic_DNA"/>
</dbReference>
<keyword evidence="1" id="KW-0594">Phospholipid biosynthesis</keyword>
<dbReference type="Gene3D" id="3.30.200.20">
    <property type="entry name" value="Phosphorylase Kinase, domain 1"/>
    <property type="match status" value="1"/>
</dbReference>
<sequence>MVYSKGLRLILLFTKHTKIMEIEKRYLVSQNLLSMVVLVLRRLLHMEDRTVQSADIDDGIPAGTRRLGFEMCRDLIGGVWADIAEDEFHIKPLSGGLTNYLYVCSLPPDVPVPENQPQAVLLRVYGNIATSSNFVVQNSVIFALMSEKGLGPKLYGMNPKARIEELVPAECLRTADLAQPNISRQIARKLALFHSLDMPLCKEPRFLNDTMDSWMQQVNGILKKKHSRSQESFMQKFRNYNLVDELKALKSILAAVTSPVVFSHNDLQEGEWFVHIQHTGALFHIIGMPLPAY</sequence>
<keyword evidence="2" id="KW-1208">Phospholipid metabolism</keyword>
<keyword evidence="1" id="KW-0444">Lipid biosynthesis</keyword>
<proteinExistence type="inferred from homology"/>
<keyword evidence="5" id="KW-1185">Reference proteome</keyword>
<dbReference type="Pfam" id="PF01633">
    <property type="entry name" value="Choline_kinase"/>
    <property type="match status" value="1"/>
</dbReference>
<dbReference type="PANTHER" id="PTHR22603">
    <property type="entry name" value="CHOLINE/ETHANOALAMINE KINASE"/>
    <property type="match status" value="1"/>
</dbReference>
<accession>A0ABY7E426</accession>
<evidence type="ECO:0000256" key="2">
    <source>
        <dbReference type="ARBA" id="ARBA00023264"/>
    </source>
</evidence>
<dbReference type="SUPFAM" id="SSF56112">
    <property type="entry name" value="Protein kinase-like (PK-like)"/>
    <property type="match status" value="1"/>
</dbReference>
<gene>
    <name evidence="4" type="ORF">MAR_010284</name>
</gene>
<dbReference type="PANTHER" id="PTHR22603:SF93">
    <property type="entry name" value="RE24176P"/>
    <property type="match status" value="1"/>
</dbReference>